<accession>A0ABN8I7F3</accession>
<evidence type="ECO:0000259" key="2">
    <source>
        <dbReference type="PROSITE" id="PS50263"/>
    </source>
</evidence>
<organism evidence="3 4">
    <name type="scientific">Iphiclides podalirius</name>
    <name type="common">scarce swallowtail</name>
    <dbReference type="NCBI Taxonomy" id="110791"/>
    <lineage>
        <taxon>Eukaryota</taxon>
        <taxon>Metazoa</taxon>
        <taxon>Ecdysozoa</taxon>
        <taxon>Arthropoda</taxon>
        <taxon>Hexapoda</taxon>
        <taxon>Insecta</taxon>
        <taxon>Pterygota</taxon>
        <taxon>Neoptera</taxon>
        <taxon>Endopterygota</taxon>
        <taxon>Lepidoptera</taxon>
        <taxon>Glossata</taxon>
        <taxon>Ditrysia</taxon>
        <taxon>Papilionoidea</taxon>
        <taxon>Papilionidae</taxon>
        <taxon>Papilioninae</taxon>
        <taxon>Iphiclides</taxon>
    </lineage>
</organism>
<dbReference type="InterPro" id="IPR036526">
    <property type="entry name" value="C-N_Hydrolase_sf"/>
</dbReference>
<sequence length="389" mass="43425">MDGEIHSLESIINNNLNGYDLEQYNRIHYGRTNHIEVNLKESSSNTANDANFDIAAYSFPAKEEQTRSPRIVKIGLIQHSIVTPTDQSIIDQKNAILQKVKTIIDTAGEEGVNVLCLQELWNMPIFFGSREKQPWCEFSESAEDGPTTRFLRELAIKYAMVIVSSILERDENHGDVLWNTAVVISDTGNVIGKHRKSHIPRGGDLNESTYYMEGNTGHPVFATRYGKIAVNIGFGRHHVLNWMIFGLNGAEIVFNPSATVGGDCGSEHTWNIGARNAAITNGYFTAAINRVGYERFPNEFTSGDGMPAHNVLGPFYGSSYICGPNGVRSPGLSRTRDGLLIGVLDLNLNRQVRDSACYQMTQRLELYLKSLSKALDFNYDPQVIHEHRK</sequence>
<name>A0ABN8I7F3_9NEOP</name>
<dbReference type="InterPro" id="IPR050345">
    <property type="entry name" value="Aliph_Amidase/BUP"/>
</dbReference>
<dbReference type="PANTHER" id="PTHR43674:SF2">
    <property type="entry name" value="BETA-UREIDOPROPIONASE"/>
    <property type="match status" value="1"/>
</dbReference>
<reference evidence="3" key="1">
    <citation type="submission" date="2022-03" db="EMBL/GenBank/DDBJ databases">
        <authorList>
            <person name="Martin H S."/>
        </authorList>
    </citation>
    <scope>NUCLEOTIDE SEQUENCE</scope>
</reference>
<dbReference type="Proteomes" id="UP000837857">
    <property type="component" value="Chromosome 19"/>
</dbReference>
<dbReference type="Gene3D" id="3.60.110.10">
    <property type="entry name" value="Carbon-nitrogen hydrolase"/>
    <property type="match status" value="1"/>
</dbReference>
<evidence type="ECO:0000313" key="4">
    <source>
        <dbReference type="Proteomes" id="UP000837857"/>
    </source>
</evidence>
<evidence type="ECO:0000313" key="3">
    <source>
        <dbReference type="EMBL" id="CAH2049503.1"/>
    </source>
</evidence>
<keyword evidence="1" id="KW-0378">Hydrolase</keyword>
<feature type="domain" description="CN hydrolase" evidence="2">
    <location>
        <begin position="72"/>
        <end position="346"/>
    </location>
</feature>
<gene>
    <name evidence="3" type="ORF">IPOD504_LOCUS6872</name>
</gene>
<dbReference type="Pfam" id="PF00795">
    <property type="entry name" value="CN_hydrolase"/>
    <property type="match status" value="1"/>
</dbReference>
<dbReference type="SUPFAM" id="SSF56317">
    <property type="entry name" value="Carbon-nitrogen hydrolase"/>
    <property type="match status" value="1"/>
</dbReference>
<evidence type="ECO:0000256" key="1">
    <source>
        <dbReference type="ARBA" id="ARBA00022801"/>
    </source>
</evidence>
<dbReference type="PROSITE" id="PS50263">
    <property type="entry name" value="CN_HYDROLASE"/>
    <property type="match status" value="1"/>
</dbReference>
<dbReference type="PANTHER" id="PTHR43674">
    <property type="entry name" value="NITRILASE C965.09-RELATED"/>
    <property type="match status" value="1"/>
</dbReference>
<proteinExistence type="predicted"/>
<dbReference type="InterPro" id="IPR003010">
    <property type="entry name" value="C-N_Hydrolase"/>
</dbReference>
<dbReference type="EMBL" id="OW152831">
    <property type="protein sequence ID" value="CAH2049503.1"/>
    <property type="molecule type" value="Genomic_DNA"/>
</dbReference>
<protein>
    <recommendedName>
        <fullName evidence="2">CN hydrolase domain-containing protein</fullName>
    </recommendedName>
</protein>
<keyword evidence="4" id="KW-1185">Reference proteome</keyword>
<feature type="non-terminal residue" evidence="3">
    <location>
        <position position="389"/>
    </location>
</feature>